<feature type="non-terminal residue" evidence="8">
    <location>
        <position position="433"/>
    </location>
</feature>
<dbReference type="GO" id="GO:0046872">
    <property type="term" value="F:metal ion binding"/>
    <property type="evidence" value="ECO:0007669"/>
    <property type="project" value="UniProtKB-KW"/>
</dbReference>
<dbReference type="InterPro" id="IPR000917">
    <property type="entry name" value="Sulfatase_N"/>
</dbReference>
<dbReference type="InterPro" id="IPR017850">
    <property type="entry name" value="Alkaline_phosphatase_core_sf"/>
</dbReference>
<evidence type="ECO:0000313" key="8">
    <source>
        <dbReference type="EMBL" id="CAG5126095.1"/>
    </source>
</evidence>
<reference evidence="8" key="1">
    <citation type="submission" date="2021-04" db="EMBL/GenBank/DDBJ databases">
        <authorList>
            <consortium name="Molecular Ecology Group"/>
        </authorList>
    </citation>
    <scope>NUCLEOTIDE SEQUENCE</scope>
</reference>
<dbReference type="OrthoDB" id="103349at2759"/>
<gene>
    <name evidence="8" type="ORF">CUNI_LOCUS11653</name>
</gene>
<dbReference type="PANTHER" id="PTHR10342:SF273">
    <property type="entry name" value="RE14504P"/>
    <property type="match status" value="1"/>
</dbReference>
<dbReference type="AlphaFoldDB" id="A0A8S3ZDZ7"/>
<dbReference type="PANTHER" id="PTHR10342">
    <property type="entry name" value="ARYLSULFATASE"/>
    <property type="match status" value="1"/>
</dbReference>
<keyword evidence="6" id="KW-0325">Glycoprotein</keyword>
<comment type="cofactor">
    <cofactor evidence="1">
        <name>Ca(2+)</name>
        <dbReference type="ChEBI" id="CHEBI:29108"/>
    </cofactor>
</comment>
<comment type="caution">
    <text evidence="8">The sequence shown here is derived from an EMBL/GenBank/DDBJ whole genome shotgun (WGS) entry which is preliminary data.</text>
</comment>
<evidence type="ECO:0000259" key="7">
    <source>
        <dbReference type="Pfam" id="PF00884"/>
    </source>
</evidence>
<name>A0A8S3ZDZ7_9EUPU</name>
<dbReference type="SUPFAM" id="SSF53649">
    <property type="entry name" value="Alkaline phosphatase-like"/>
    <property type="match status" value="1"/>
</dbReference>
<organism evidence="8 9">
    <name type="scientific">Candidula unifasciata</name>
    <dbReference type="NCBI Taxonomy" id="100452"/>
    <lineage>
        <taxon>Eukaryota</taxon>
        <taxon>Metazoa</taxon>
        <taxon>Spiralia</taxon>
        <taxon>Lophotrochozoa</taxon>
        <taxon>Mollusca</taxon>
        <taxon>Gastropoda</taxon>
        <taxon>Heterobranchia</taxon>
        <taxon>Euthyneura</taxon>
        <taxon>Panpulmonata</taxon>
        <taxon>Eupulmonata</taxon>
        <taxon>Stylommatophora</taxon>
        <taxon>Helicina</taxon>
        <taxon>Helicoidea</taxon>
        <taxon>Geomitridae</taxon>
        <taxon>Candidula</taxon>
    </lineage>
</organism>
<evidence type="ECO:0000256" key="5">
    <source>
        <dbReference type="ARBA" id="ARBA00022837"/>
    </source>
</evidence>
<keyword evidence="5" id="KW-0106">Calcium</keyword>
<evidence type="ECO:0000256" key="6">
    <source>
        <dbReference type="ARBA" id="ARBA00023180"/>
    </source>
</evidence>
<evidence type="ECO:0000256" key="4">
    <source>
        <dbReference type="ARBA" id="ARBA00022801"/>
    </source>
</evidence>
<feature type="domain" description="Sulfatase N-terminal" evidence="7">
    <location>
        <begin position="2"/>
        <end position="310"/>
    </location>
</feature>
<dbReference type="InterPro" id="IPR024607">
    <property type="entry name" value="Sulfatase_CS"/>
</dbReference>
<protein>
    <recommendedName>
        <fullName evidence="7">Sulfatase N-terminal domain-containing protein</fullName>
    </recommendedName>
</protein>
<proteinExistence type="inferred from homology"/>
<dbReference type="InterPro" id="IPR047115">
    <property type="entry name" value="ARSB"/>
</dbReference>
<keyword evidence="4" id="KW-0378">Hydrolase</keyword>
<evidence type="ECO:0000256" key="1">
    <source>
        <dbReference type="ARBA" id="ARBA00001913"/>
    </source>
</evidence>
<dbReference type="Proteomes" id="UP000678393">
    <property type="component" value="Unassembled WGS sequence"/>
</dbReference>
<dbReference type="PROSITE" id="PS00523">
    <property type="entry name" value="SULFATASE_1"/>
    <property type="match status" value="1"/>
</dbReference>
<dbReference type="CDD" id="cd16029">
    <property type="entry name" value="4-S"/>
    <property type="match status" value="1"/>
</dbReference>
<keyword evidence="9" id="KW-1185">Reference proteome</keyword>
<evidence type="ECO:0000256" key="2">
    <source>
        <dbReference type="ARBA" id="ARBA00008779"/>
    </source>
</evidence>
<dbReference type="GO" id="GO:0008484">
    <property type="term" value="F:sulfuric ester hydrolase activity"/>
    <property type="evidence" value="ECO:0007669"/>
    <property type="project" value="InterPro"/>
</dbReference>
<evidence type="ECO:0000256" key="3">
    <source>
        <dbReference type="ARBA" id="ARBA00022723"/>
    </source>
</evidence>
<comment type="similarity">
    <text evidence="2">Belongs to the sulfatase family.</text>
</comment>
<sequence length="433" mass="47921">GWYDVGFHGSDIKTPNIDRLAQQGVILDNYYVQPMCTPTRGSLLTGKYPIHTGLQHYVIMGAQPYGLPLTEVTLAQRLKTLDYSTHIVGKWHLGFCAKDYLPENRGFDSHLGYYMGLGDYFHHYAQEGEYLGYDFHHNGQTVWNLSDVYSTEIFTARAEAIIRSHNQSKPLFLYLAHQAVHAGNENDPIQAPQKYVDRFPYIQDLQRRKFAGVVAALDDSVGAVYSALTDSGLLDNTIIIFSSDNGGPANGMEDSASSNWPLRGSKRALWQGGVRAVGFVNSPLLQKQGYVNSNLMHVVDWLPTLYSLAGGSLTDIGDIDGIDQRDVLLENAPTTRQEVLLNIDPIDKTEALILGDYKIISGDPSGGKYDGWYPAPEVSESVYLSDISKNFQGCDLRLADKTLVKCGHKPQLASDNCHPEKAACLFNLKDGPL</sequence>
<dbReference type="Gene3D" id="3.30.1120.10">
    <property type="match status" value="1"/>
</dbReference>
<dbReference type="Gene3D" id="3.40.720.10">
    <property type="entry name" value="Alkaline Phosphatase, subunit A"/>
    <property type="match status" value="1"/>
</dbReference>
<dbReference type="EMBL" id="CAJHNH020002245">
    <property type="protein sequence ID" value="CAG5126095.1"/>
    <property type="molecule type" value="Genomic_DNA"/>
</dbReference>
<accession>A0A8S3ZDZ7</accession>
<evidence type="ECO:0000313" key="9">
    <source>
        <dbReference type="Proteomes" id="UP000678393"/>
    </source>
</evidence>
<keyword evidence="3" id="KW-0479">Metal-binding</keyword>
<dbReference type="Pfam" id="PF00884">
    <property type="entry name" value="Sulfatase"/>
    <property type="match status" value="1"/>
</dbReference>